<sequence length="38" mass="4284">MPTHTPSKLIEAIAANSSHSRLGRSECIELYRLSEQRT</sequence>
<dbReference type="AlphaFoldDB" id="A0A6J4IL35"/>
<reference evidence="1" key="1">
    <citation type="submission" date="2020-02" db="EMBL/GenBank/DDBJ databases">
        <authorList>
            <person name="Meier V. D."/>
        </authorList>
    </citation>
    <scope>NUCLEOTIDE SEQUENCE</scope>
    <source>
        <strain evidence="1">AVDCRST_MAG92</strain>
    </source>
</reference>
<accession>A0A6J4IL35</accession>
<dbReference type="EMBL" id="CADCTM010000329">
    <property type="protein sequence ID" value="CAA9255277.1"/>
    <property type="molecule type" value="Genomic_DNA"/>
</dbReference>
<proteinExistence type="predicted"/>
<organism evidence="1">
    <name type="scientific">uncultured Coleofasciculus sp</name>
    <dbReference type="NCBI Taxonomy" id="1267456"/>
    <lineage>
        <taxon>Bacteria</taxon>
        <taxon>Bacillati</taxon>
        <taxon>Cyanobacteriota</taxon>
        <taxon>Cyanophyceae</taxon>
        <taxon>Coleofasciculales</taxon>
        <taxon>Coleofasciculaceae</taxon>
        <taxon>Coleofasciculus</taxon>
        <taxon>environmental samples</taxon>
    </lineage>
</organism>
<evidence type="ECO:0000313" key="1">
    <source>
        <dbReference type="EMBL" id="CAA9255277.1"/>
    </source>
</evidence>
<name>A0A6J4IL35_9CYAN</name>
<gene>
    <name evidence="1" type="ORF">AVDCRST_MAG92-2216</name>
</gene>
<protein>
    <submittedName>
        <fullName evidence="1">Uncharacterized protein</fullName>
    </submittedName>
</protein>